<dbReference type="OrthoDB" id="5598268at2759"/>
<evidence type="ECO:0000313" key="4">
    <source>
        <dbReference type="Proteomes" id="UP000039865"/>
    </source>
</evidence>
<evidence type="ECO:0000256" key="1">
    <source>
        <dbReference type="SAM" id="Phobius"/>
    </source>
</evidence>
<name>A0A077ZUR2_STYLE</name>
<proteinExistence type="predicted"/>
<feature type="transmembrane region" description="Helical" evidence="1">
    <location>
        <begin position="406"/>
        <end position="427"/>
    </location>
</feature>
<dbReference type="InParanoid" id="A0A077ZUR2"/>
<keyword evidence="1" id="KW-0812">Transmembrane</keyword>
<keyword evidence="4" id="KW-1185">Reference proteome</keyword>
<dbReference type="Pfam" id="PF17682">
    <property type="entry name" value="Tau95_N"/>
    <property type="match status" value="1"/>
</dbReference>
<dbReference type="InterPro" id="IPR041499">
    <property type="entry name" value="Tfc1/Sfc1_N"/>
</dbReference>
<dbReference type="InterPro" id="IPR042536">
    <property type="entry name" value="TFIIIC_tauA_Sfc1"/>
</dbReference>
<evidence type="ECO:0000313" key="3">
    <source>
        <dbReference type="EMBL" id="CDW73637.1"/>
    </source>
</evidence>
<dbReference type="Proteomes" id="UP000039865">
    <property type="component" value="Unassembled WGS sequence"/>
</dbReference>
<evidence type="ECO:0000259" key="2">
    <source>
        <dbReference type="Pfam" id="PF17682"/>
    </source>
</evidence>
<protein>
    <recommendedName>
        <fullName evidence="2">Transcription factor IIIC subunit Tfc1/Sfc1 triple barrel domain-containing protein</fullName>
    </recommendedName>
</protein>
<dbReference type="EMBL" id="CCKQ01002536">
    <property type="protein sequence ID" value="CDW73637.1"/>
    <property type="molecule type" value="Genomic_DNA"/>
</dbReference>
<dbReference type="AlphaFoldDB" id="A0A077ZUR2"/>
<organism evidence="3 4">
    <name type="scientific">Stylonychia lemnae</name>
    <name type="common">Ciliate</name>
    <dbReference type="NCBI Taxonomy" id="5949"/>
    <lineage>
        <taxon>Eukaryota</taxon>
        <taxon>Sar</taxon>
        <taxon>Alveolata</taxon>
        <taxon>Ciliophora</taxon>
        <taxon>Intramacronucleata</taxon>
        <taxon>Spirotrichea</taxon>
        <taxon>Stichotrichia</taxon>
        <taxon>Sporadotrichida</taxon>
        <taxon>Oxytrichidae</taxon>
        <taxon>Stylonychinae</taxon>
        <taxon>Stylonychia</taxon>
    </lineage>
</organism>
<keyword evidence="1" id="KW-0472">Membrane</keyword>
<accession>A0A077ZUR2</accession>
<gene>
    <name evidence="3" type="primary">Contig8531.g9109</name>
    <name evidence="3" type="ORF">STYLEM_2622</name>
</gene>
<keyword evidence="1" id="KW-1133">Transmembrane helix</keyword>
<dbReference type="Gene3D" id="3.30.200.160">
    <property type="entry name" value="TFIIIC, subcomplex tauA, subunit Sfc1, barrel domain"/>
    <property type="match status" value="1"/>
</dbReference>
<sequence>MNQMPNFDEIDNFKVFQDQQNGDVDIQRLIDEYEQQPHNQLKPKKKLLINVKIPANVKNVKKAIDMLGGQDELVKIITDIETSHKQNVLDKERDHQHHTQNIKNMLKFQLTEDNKIHLETKLPNQLMIKITQQRNKRTGELRYRVDDVNKVDYEFEAEALADFKYGMGTQSKTVAEDDLMNKFKQRLYSKFNTSAQIISQQQLQNQQQTIQVQGNSSDSCNGIKSNTNGSTAINEFELTAEETLNFIQPQFFTRGRNMYSQKCDQQCKQFCLDKSLGDQCVQKCGCLTFSNGAQLMFAEQQVCQQACQANCGDILNIQEKQQCGLNCQGKCNQMCTYMCDFYNLGSECLSNCQTQVPQPSSVIESQSTQDVIQFTPLNKIIQIKEDNEIVTTPTSQKVFEMEKDSYLVQGIISLLMLAGVTIILFTYGAPPKSFSDTYHSVHYKLNSKEEIPYREDLIRESIDYEKL</sequence>
<feature type="domain" description="Transcription factor IIIC subunit Tfc1/Sfc1 triple barrel" evidence="2">
    <location>
        <begin position="50"/>
        <end position="165"/>
    </location>
</feature>
<reference evidence="3 4" key="1">
    <citation type="submission" date="2014-06" db="EMBL/GenBank/DDBJ databases">
        <authorList>
            <person name="Swart Estienne"/>
        </authorList>
    </citation>
    <scope>NUCLEOTIDE SEQUENCE [LARGE SCALE GENOMIC DNA]</scope>
    <source>
        <strain evidence="3 4">130c</strain>
    </source>
</reference>